<evidence type="ECO:0000313" key="3">
    <source>
        <dbReference type="Proteomes" id="UP001293593"/>
    </source>
</evidence>
<dbReference type="Proteomes" id="UP001293593">
    <property type="component" value="Unassembled WGS sequence"/>
</dbReference>
<sequence>MWIHHENYNEFLNRAWPQNGNLDGNLASLQTSLGQWNRETFGMVERKKQGILNSLEGIQRSSPYPFSNYLCSLELELQNQLENLLNLEEIKWFQKSRSEWVTKGDRNTRYYHLKSKARMRRNRVSMLKNEVGKWIDIEEDLKALVIGHFKDLFCSNSPNPTVLTTNATYPSMDPLIAKNLSNIPSGDEIRTALFSMGSYKAPGFDGFPPIFYKSNWGTVGPALVQFVQDFFEGKISVAEANKTLISLIPKLPNVELVTHFRPISLCTVHYKCISKVIALKLREVIDGLISPFQASFIKGRCIQDNIIVGHEIIHIMNKNRSKRGLMAMKVDLEKAYDRIS</sequence>
<accession>A0AAE1MZE5</accession>
<dbReference type="Pfam" id="PF00078">
    <property type="entry name" value="RVT_1"/>
    <property type="match status" value="1"/>
</dbReference>
<evidence type="ECO:0000259" key="1">
    <source>
        <dbReference type="Pfam" id="PF00078"/>
    </source>
</evidence>
<dbReference type="EMBL" id="JAWXYG010000002">
    <property type="protein sequence ID" value="KAK4280290.1"/>
    <property type="molecule type" value="Genomic_DNA"/>
</dbReference>
<gene>
    <name evidence="2" type="ORF">QN277_011932</name>
</gene>
<proteinExistence type="predicted"/>
<feature type="domain" description="Reverse transcriptase" evidence="1">
    <location>
        <begin position="257"/>
        <end position="339"/>
    </location>
</feature>
<reference evidence="2" key="1">
    <citation type="submission" date="2023-10" db="EMBL/GenBank/DDBJ databases">
        <title>Chromosome-level genome of the transformable northern wattle, Acacia crassicarpa.</title>
        <authorList>
            <person name="Massaro I."/>
            <person name="Sinha N.R."/>
            <person name="Poethig S."/>
            <person name="Leichty A.R."/>
        </authorList>
    </citation>
    <scope>NUCLEOTIDE SEQUENCE</scope>
    <source>
        <strain evidence="2">Acra3RX</strain>
        <tissue evidence="2">Leaf</tissue>
    </source>
</reference>
<comment type="caution">
    <text evidence="2">The sequence shown here is derived from an EMBL/GenBank/DDBJ whole genome shotgun (WGS) entry which is preliminary data.</text>
</comment>
<dbReference type="PANTHER" id="PTHR31635">
    <property type="entry name" value="REVERSE TRANSCRIPTASE DOMAIN-CONTAINING PROTEIN-RELATED"/>
    <property type="match status" value="1"/>
</dbReference>
<evidence type="ECO:0000313" key="2">
    <source>
        <dbReference type="EMBL" id="KAK4280290.1"/>
    </source>
</evidence>
<name>A0AAE1MZE5_9FABA</name>
<dbReference type="PANTHER" id="PTHR31635:SF196">
    <property type="entry name" value="REVERSE TRANSCRIPTASE DOMAIN-CONTAINING PROTEIN-RELATED"/>
    <property type="match status" value="1"/>
</dbReference>
<protein>
    <recommendedName>
        <fullName evidence="1">Reverse transcriptase domain-containing protein</fullName>
    </recommendedName>
</protein>
<keyword evidence="3" id="KW-1185">Reference proteome</keyword>
<dbReference type="InterPro" id="IPR000477">
    <property type="entry name" value="RT_dom"/>
</dbReference>
<dbReference type="AlphaFoldDB" id="A0AAE1MZE5"/>
<organism evidence="2 3">
    <name type="scientific">Acacia crassicarpa</name>
    <name type="common">northern wattle</name>
    <dbReference type="NCBI Taxonomy" id="499986"/>
    <lineage>
        <taxon>Eukaryota</taxon>
        <taxon>Viridiplantae</taxon>
        <taxon>Streptophyta</taxon>
        <taxon>Embryophyta</taxon>
        <taxon>Tracheophyta</taxon>
        <taxon>Spermatophyta</taxon>
        <taxon>Magnoliopsida</taxon>
        <taxon>eudicotyledons</taxon>
        <taxon>Gunneridae</taxon>
        <taxon>Pentapetalae</taxon>
        <taxon>rosids</taxon>
        <taxon>fabids</taxon>
        <taxon>Fabales</taxon>
        <taxon>Fabaceae</taxon>
        <taxon>Caesalpinioideae</taxon>
        <taxon>mimosoid clade</taxon>
        <taxon>Acacieae</taxon>
        <taxon>Acacia</taxon>
    </lineage>
</organism>